<dbReference type="KEGG" id="cwa:CwatDRAFT_1068"/>
<comment type="caution">
    <text evidence="1">The sequence shown here is derived from an EMBL/GenBank/DDBJ whole genome shotgun (WGS) entry which is preliminary data.</text>
</comment>
<reference evidence="1" key="1">
    <citation type="submission" date="2004-02" db="EMBL/GenBank/DDBJ databases">
        <authorList>
            <consortium name="DOE Joint Genome Institute"/>
        </authorList>
    </citation>
    <scope>NUCLEOTIDE SEQUENCE [LARGE SCALE GENOMIC DNA]</scope>
    <source>
        <strain evidence="1">WH 8501</strain>
    </source>
</reference>
<proteinExistence type="predicted"/>
<sequence length="94" mass="10593">MNRMKTNGLIIHNGDKKMFNCYNCGSEKFTSQLVNETFEIEGKLILVENIPAQVCSRCGEIIFSSETAEKVRLMVQGETKPIKSIQVDVFAYQG</sequence>
<protein>
    <recommendedName>
        <fullName evidence="3">YgiT-type zinc finger domain-containing protein</fullName>
    </recommendedName>
</protein>
<dbReference type="EMBL" id="AADV02000124">
    <property type="protein sequence ID" value="EAM48686.1"/>
    <property type="molecule type" value="Genomic_DNA"/>
</dbReference>
<dbReference type="Gene3D" id="3.10.20.860">
    <property type="match status" value="1"/>
</dbReference>
<dbReference type="AlphaFoldDB" id="Q4BXQ5"/>
<name>Q4BXQ5_CROWT</name>
<reference evidence="1" key="2">
    <citation type="submission" date="2005-06" db="EMBL/GenBank/DDBJ databases">
        <title>Sequencing of the draft genome and assembly of Crocosphaera watsonii WH 8501.</title>
        <authorList>
            <consortium name="US DOE Joint Genome Institute (JGI-PGF)"/>
            <person name="Copeland A."/>
            <person name="Lucas S."/>
            <person name="Lapidus A."/>
            <person name="Barry K."/>
            <person name="Detter C."/>
            <person name="Glavina T."/>
            <person name="Hammon N."/>
            <person name="Israni S."/>
            <person name="Pitluck S."/>
            <person name="Richardson P."/>
        </authorList>
    </citation>
    <scope>NUCLEOTIDE SEQUENCE [LARGE SCALE GENOMIC DNA]</scope>
    <source>
        <strain evidence="1">WH 8501</strain>
    </source>
</reference>
<keyword evidence="2" id="KW-1185">Reference proteome</keyword>
<dbReference type="NCBIfam" id="TIGR03831">
    <property type="entry name" value="YgiT_finger"/>
    <property type="match status" value="1"/>
</dbReference>
<dbReference type="Proteomes" id="UP000003922">
    <property type="component" value="Unassembled WGS sequence"/>
</dbReference>
<evidence type="ECO:0008006" key="3">
    <source>
        <dbReference type="Google" id="ProtNLM"/>
    </source>
</evidence>
<reference evidence="1" key="3">
    <citation type="submission" date="2016-12" db="EMBL/GenBank/DDBJ databases">
        <title>Annotation of the draft genome assembly of Crocosphaera watsonii WH 8501.</title>
        <authorList>
            <consortium name="US DOE Joint Genome Institute (JGI-ORNL)"/>
            <person name="Larimer F."/>
            <person name="Land M."/>
        </authorList>
    </citation>
    <scope>NUCLEOTIDE SEQUENCE</scope>
    <source>
        <strain evidence="1">WH 8501</strain>
    </source>
</reference>
<dbReference type="InterPro" id="IPR022453">
    <property type="entry name" value="Znf_MqsA-type"/>
</dbReference>
<gene>
    <name evidence="1" type="ORF">CwatDRAFT_1068</name>
</gene>
<evidence type="ECO:0000313" key="1">
    <source>
        <dbReference type="EMBL" id="EAM48686.1"/>
    </source>
</evidence>
<evidence type="ECO:0000313" key="2">
    <source>
        <dbReference type="Proteomes" id="UP000003922"/>
    </source>
</evidence>
<organism evidence="1 2">
    <name type="scientific">Crocosphaera watsonii WH 8501</name>
    <dbReference type="NCBI Taxonomy" id="165597"/>
    <lineage>
        <taxon>Bacteria</taxon>
        <taxon>Bacillati</taxon>
        <taxon>Cyanobacteriota</taxon>
        <taxon>Cyanophyceae</taxon>
        <taxon>Oscillatoriophycideae</taxon>
        <taxon>Chroococcales</taxon>
        <taxon>Aphanothecaceae</taxon>
        <taxon>Crocosphaera</taxon>
    </lineage>
</organism>
<accession>Q4BXQ5</accession>